<reference evidence="1 2" key="1">
    <citation type="submission" date="2019-01" db="EMBL/GenBank/DDBJ databases">
        <title>A draft genome assembly of the solar-powered sea slug Elysia chlorotica.</title>
        <authorList>
            <person name="Cai H."/>
            <person name="Li Q."/>
            <person name="Fang X."/>
            <person name="Li J."/>
            <person name="Curtis N.E."/>
            <person name="Altenburger A."/>
            <person name="Shibata T."/>
            <person name="Feng M."/>
            <person name="Maeda T."/>
            <person name="Schwartz J.A."/>
            <person name="Shigenobu S."/>
            <person name="Lundholm N."/>
            <person name="Nishiyama T."/>
            <person name="Yang H."/>
            <person name="Hasebe M."/>
            <person name="Li S."/>
            <person name="Pierce S.K."/>
            <person name="Wang J."/>
        </authorList>
    </citation>
    <scope>NUCLEOTIDE SEQUENCE [LARGE SCALE GENOMIC DNA]</scope>
    <source>
        <strain evidence="1">EC2010</strain>
        <tissue evidence="1">Whole organism of an adult</tissue>
    </source>
</reference>
<dbReference type="EMBL" id="RQTK01000209">
    <property type="protein sequence ID" value="RUS84321.1"/>
    <property type="molecule type" value="Genomic_DNA"/>
</dbReference>
<organism evidence="1 2">
    <name type="scientific">Elysia chlorotica</name>
    <name type="common">Eastern emerald elysia</name>
    <name type="synonym">Sea slug</name>
    <dbReference type="NCBI Taxonomy" id="188477"/>
    <lineage>
        <taxon>Eukaryota</taxon>
        <taxon>Metazoa</taxon>
        <taxon>Spiralia</taxon>
        <taxon>Lophotrochozoa</taxon>
        <taxon>Mollusca</taxon>
        <taxon>Gastropoda</taxon>
        <taxon>Heterobranchia</taxon>
        <taxon>Euthyneura</taxon>
        <taxon>Panpulmonata</taxon>
        <taxon>Sacoglossa</taxon>
        <taxon>Placobranchoidea</taxon>
        <taxon>Plakobranchidae</taxon>
        <taxon>Elysia</taxon>
    </lineage>
</organism>
<dbReference type="AlphaFoldDB" id="A0A3S1BML4"/>
<dbReference type="Proteomes" id="UP000271974">
    <property type="component" value="Unassembled WGS sequence"/>
</dbReference>
<keyword evidence="2" id="KW-1185">Reference proteome</keyword>
<sequence>MIKKSKSFDFTFHPTSVNRTSDAVSGQGCGVLQCREMMPGGPADSRKILSLAVYTRGSSLDSQSRVWERLARVTAQSPREVKVSDAKHISGSLSDTAAQLRVTLHKASDCTSMEFSCVAKLGDDNGQKSEMKSVIRGSNLGLVEDSNLEPGVDDDGDLYGQSSEQSAIVRKVEHFMVKLSEKLKCIESRFSDSRDRDDKLEDKLEDLQGKISRILRDRAIE</sequence>
<evidence type="ECO:0000313" key="1">
    <source>
        <dbReference type="EMBL" id="RUS84321.1"/>
    </source>
</evidence>
<evidence type="ECO:0000313" key="2">
    <source>
        <dbReference type="Proteomes" id="UP000271974"/>
    </source>
</evidence>
<proteinExistence type="predicted"/>
<name>A0A3S1BML4_ELYCH</name>
<accession>A0A3S1BML4</accession>
<protein>
    <submittedName>
        <fullName evidence="1">Uncharacterized protein</fullName>
    </submittedName>
</protein>
<comment type="caution">
    <text evidence="1">The sequence shown here is derived from an EMBL/GenBank/DDBJ whole genome shotgun (WGS) entry which is preliminary data.</text>
</comment>
<gene>
    <name evidence="1" type="ORF">EGW08_007915</name>
</gene>